<dbReference type="OrthoDB" id="360411at2759"/>
<dbReference type="InterPro" id="IPR011990">
    <property type="entry name" value="TPR-like_helical_dom_sf"/>
</dbReference>
<dbReference type="InterPro" id="IPR050754">
    <property type="entry name" value="FKBP4/5/8-like"/>
</dbReference>
<keyword evidence="2" id="KW-1185">Reference proteome</keyword>
<dbReference type="InterPro" id="IPR019734">
    <property type="entry name" value="TPR_rpt"/>
</dbReference>
<dbReference type="PANTHER" id="PTHR46512">
    <property type="entry name" value="PEPTIDYLPROLYL ISOMERASE"/>
    <property type="match status" value="1"/>
</dbReference>
<evidence type="ECO:0000313" key="1">
    <source>
        <dbReference type="EMBL" id="OMJ92881.1"/>
    </source>
</evidence>
<dbReference type="Gene3D" id="1.25.40.10">
    <property type="entry name" value="Tetratricopeptide repeat domain"/>
    <property type="match status" value="1"/>
</dbReference>
<dbReference type="EMBL" id="MPUH01000052">
    <property type="protein sequence ID" value="OMJ92881.1"/>
    <property type="molecule type" value="Genomic_DNA"/>
</dbReference>
<dbReference type="SMART" id="SM00028">
    <property type="entry name" value="TPR"/>
    <property type="match status" value="3"/>
</dbReference>
<name>A0A1R2CV85_9CILI</name>
<dbReference type="SUPFAM" id="SSF48452">
    <property type="entry name" value="TPR-like"/>
    <property type="match status" value="1"/>
</dbReference>
<protein>
    <submittedName>
        <fullName evidence="1">Uncharacterized protein</fullName>
    </submittedName>
</protein>
<accession>A0A1R2CV85</accession>
<dbReference type="AlphaFoldDB" id="A0A1R2CV85"/>
<sequence>MDTSGRKIQLETIQHKIDTNNKVVAVQQELLELDEEEKIEWINYHKLIGNKYYRCKNFSKAADIYLEALTAAKIIKDDATTLTMLCNLASCMISQEYYYSAVHLLDEALKMKPDHARALERRAVAYSSMGKLEEAEKDIKTGLACVQDKKLKSKFNDLLVTMIKDKQKKREMYKKMVEVKVKPKDVYIPNWLKKVVSIVVKPVGWVKGFLHFCKRKKA</sequence>
<dbReference type="Pfam" id="PF14559">
    <property type="entry name" value="TPR_19"/>
    <property type="match status" value="1"/>
</dbReference>
<reference evidence="1 2" key="1">
    <citation type="submission" date="2016-11" db="EMBL/GenBank/DDBJ databases">
        <title>The macronuclear genome of Stentor coeruleus: a giant cell with tiny introns.</title>
        <authorList>
            <person name="Slabodnick M."/>
            <person name="Ruby J.G."/>
            <person name="Reiff S.B."/>
            <person name="Swart E.C."/>
            <person name="Gosai S."/>
            <person name="Prabakaran S."/>
            <person name="Witkowska E."/>
            <person name="Larue G.E."/>
            <person name="Fisher S."/>
            <person name="Freeman R.M."/>
            <person name="Gunawardena J."/>
            <person name="Chu W."/>
            <person name="Stover N.A."/>
            <person name="Gregory B.D."/>
            <person name="Nowacki M."/>
            <person name="Derisi J."/>
            <person name="Roy S.W."/>
            <person name="Marshall W.F."/>
            <person name="Sood P."/>
        </authorList>
    </citation>
    <scope>NUCLEOTIDE SEQUENCE [LARGE SCALE GENOMIC DNA]</scope>
    <source>
        <strain evidence="1">WM001</strain>
    </source>
</reference>
<evidence type="ECO:0000313" key="2">
    <source>
        <dbReference type="Proteomes" id="UP000187209"/>
    </source>
</evidence>
<organism evidence="1 2">
    <name type="scientific">Stentor coeruleus</name>
    <dbReference type="NCBI Taxonomy" id="5963"/>
    <lineage>
        <taxon>Eukaryota</taxon>
        <taxon>Sar</taxon>
        <taxon>Alveolata</taxon>
        <taxon>Ciliophora</taxon>
        <taxon>Postciliodesmatophora</taxon>
        <taxon>Heterotrichea</taxon>
        <taxon>Heterotrichida</taxon>
        <taxon>Stentoridae</taxon>
        <taxon>Stentor</taxon>
    </lineage>
</organism>
<comment type="caution">
    <text evidence="1">The sequence shown here is derived from an EMBL/GenBank/DDBJ whole genome shotgun (WGS) entry which is preliminary data.</text>
</comment>
<proteinExistence type="predicted"/>
<dbReference type="Proteomes" id="UP000187209">
    <property type="component" value="Unassembled WGS sequence"/>
</dbReference>
<gene>
    <name evidence="1" type="ORF">SteCoe_4211</name>
</gene>